<comment type="function">
    <text evidence="1 13">Transfers the gamma-phosphate of ATP to the 4'-position of a tetraacyldisaccharide 1-phosphate intermediate (termed DS-1-P) to form tetraacyldisaccharide 1,4'-bis-phosphate (lipid IVA).</text>
</comment>
<dbReference type="PANTHER" id="PTHR42724:SF1">
    <property type="entry name" value="TETRAACYLDISACCHARIDE 4'-KINASE, MITOCHONDRIAL-RELATED"/>
    <property type="match status" value="1"/>
</dbReference>
<keyword evidence="5 13" id="KW-0444">Lipid biosynthesis</keyword>
<keyword evidence="6 13" id="KW-0441">Lipid A biosynthesis</keyword>
<gene>
    <name evidence="13" type="primary">lpxK</name>
    <name evidence="14" type="ORF">JMM60_05510</name>
</gene>
<comment type="catalytic activity">
    <reaction evidence="13">
        <text>a lipid A disaccharide + ATP = a lipid IVA + ADP + H(+)</text>
        <dbReference type="Rhea" id="RHEA:67840"/>
        <dbReference type="ChEBI" id="CHEBI:15378"/>
        <dbReference type="ChEBI" id="CHEBI:30616"/>
        <dbReference type="ChEBI" id="CHEBI:176343"/>
        <dbReference type="ChEBI" id="CHEBI:176425"/>
        <dbReference type="ChEBI" id="CHEBI:456216"/>
        <dbReference type="EC" id="2.7.1.130"/>
    </reaction>
</comment>
<protein>
    <recommendedName>
        <fullName evidence="4 13">Tetraacyldisaccharide 4'-kinase</fullName>
        <ecNumber evidence="3 13">2.7.1.130</ecNumber>
    </recommendedName>
    <alternativeName>
        <fullName evidence="12 13">Lipid A 4'-kinase</fullName>
    </alternativeName>
</protein>
<evidence type="ECO:0000313" key="14">
    <source>
        <dbReference type="EMBL" id="MBL3608261.1"/>
    </source>
</evidence>
<accession>A0ABS1RQC7</accession>
<keyword evidence="8 13" id="KW-0547">Nucleotide-binding</keyword>
<dbReference type="Pfam" id="PF02606">
    <property type="entry name" value="LpxK"/>
    <property type="match status" value="1"/>
</dbReference>
<keyword evidence="7 13" id="KW-0808">Transferase</keyword>
<evidence type="ECO:0000256" key="3">
    <source>
        <dbReference type="ARBA" id="ARBA00012071"/>
    </source>
</evidence>
<evidence type="ECO:0000256" key="2">
    <source>
        <dbReference type="ARBA" id="ARBA00004870"/>
    </source>
</evidence>
<organism evidence="14 15">
    <name type="scientific">Rhodovulum sulfidophilum</name>
    <name type="common">Rhodobacter sulfidophilus</name>
    <dbReference type="NCBI Taxonomy" id="35806"/>
    <lineage>
        <taxon>Bacteria</taxon>
        <taxon>Pseudomonadati</taxon>
        <taxon>Pseudomonadota</taxon>
        <taxon>Alphaproteobacteria</taxon>
        <taxon>Rhodobacterales</taxon>
        <taxon>Paracoccaceae</taxon>
        <taxon>Rhodovulum</taxon>
    </lineage>
</organism>
<dbReference type="GO" id="GO:0009029">
    <property type="term" value="F:lipid-A 4'-kinase activity"/>
    <property type="evidence" value="ECO:0007669"/>
    <property type="project" value="UniProtKB-EC"/>
</dbReference>
<dbReference type="Proteomes" id="UP000604473">
    <property type="component" value="Unassembled WGS sequence"/>
</dbReference>
<dbReference type="NCBIfam" id="TIGR00682">
    <property type="entry name" value="lpxK"/>
    <property type="match status" value="1"/>
</dbReference>
<dbReference type="InterPro" id="IPR003758">
    <property type="entry name" value="LpxK"/>
</dbReference>
<evidence type="ECO:0000313" key="15">
    <source>
        <dbReference type="Proteomes" id="UP000604473"/>
    </source>
</evidence>
<dbReference type="PANTHER" id="PTHR42724">
    <property type="entry name" value="TETRAACYLDISACCHARIDE 4'-KINASE"/>
    <property type="match status" value="1"/>
</dbReference>
<evidence type="ECO:0000256" key="9">
    <source>
        <dbReference type="ARBA" id="ARBA00022777"/>
    </source>
</evidence>
<evidence type="ECO:0000256" key="8">
    <source>
        <dbReference type="ARBA" id="ARBA00022741"/>
    </source>
</evidence>
<feature type="binding site" evidence="13">
    <location>
        <begin position="55"/>
        <end position="62"/>
    </location>
    <ligand>
        <name>ATP</name>
        <dbReference type="ChEBI" id="CHEBI:30616"/>
    </ligand>
</feature>
<keyword evidence="9 13" id="KW-0418">Kinase</keyword>
<comment type="similarity">
    <text evidence="13">Belongs to the LpxK family.</text>
</comment>
<evidence type="ECO:0000256" key="5">
    <source>
        <dbReference type="ARBA" id="ARBA00022516"/>
    </source>
</evidence>
<evidence type="ECO:0000256" key="1">
    <source>
        <dbReference type="ARBA" id="ARBA00002274"/>
    </source>
</evidence>
<reference evidence="14 15" key="1">
    <citation type="submission" date="2021-01" db="EMBL/GenBank/DDBJ databases">
        <title>Draft genomes of Rhodovulum sulfidophilum.</title>
        <authorList>
            <person name="Guzman M.S."/>
        </authorList>
    </citation>
    <scope>NUCLEOTIDE SEQUENCE [LARGE SCALE GENOMIC DNA]</scope>
    <source>
        <strain evidence="14 15">AB35</strain>
    </source>
</reference>
<dbReference type="HAMAP" id="MF_00409">
    <property type="entry name" value="LpxK"/>
    <property type="match status" value="1"/>
</dbReference>
<evidence type="ECO:0000256" key="10">
    <source>
        <dbReference type="ARBA" id="ARBA00022840"/>
    </source>
</evidence>
<keyword evidence="10 13" id="KW-0067">ATP-binding</keyword>
<dbReference type="EC" id="2.7.1.130" evidence="3 13"/>
<keyword evidence="11 13" id="KW-0443">Lipid metabolism</keyword>
<evidence type="ECO:0000256" key="7">
    <source>
        <dbReference type="ARBA" id="ARBA00022679"/>
    </source>
</evidence>
<proteinExistence type="inferred from homology"/>
<dbReference type="RefSeq" id="WP_202247829.1">
    <property type="nucleotide sequence ID" value="NZ_JAESJJ010000004.1"/>
</dbReference>
<dbReference type="EMBL" id="JAESJJ010000004">
    <property type="protein sequence ID" value="MBL3608261.1"/>
    <property type="molecule type" value="Genomic_DNA"/>
</dbReference>
<evidence type="ECO:0000256" key="6">
    <source>
        <dbReference type="ARBA" id="ARBA00022556"/>
    </source>
</evidence>
<dbReference type="InterPro" id="IPR027417">
    <property type="entry name" value="P-loop_NTPase"/>
</dbReference>
<dbReference type="SUPFAM" id="SSF52540">
    <property type="entry name" value="P-loop containing nucleoside triphosphate hydrolases"/>
    <property type="match status" value="1"/>
</dbReference>
<sequence>MQAPAFWYAPPGRPGLMARALTPLGRLYARATAKRLAQGEGARVGVPVICIGNINAGGTGKTPTAIALTMRLIARDVAVHVVSRGHGGRLTGPVLVEERRHSAADVGDEPLLIAAFAPVWVARDRAEGARAAVAAGAQAILLDDGFQNPALVRDLSLVVVDAAKGFGNGRTIPAGPLREPVAAGMRRADLLLSVGPEPAQRQFTESWGGQVPVPRITGALHPLPTGMDWQGLRALAFAGIGHPEKFFATLRGLGAELLRAEALDDHQPLTSALMTRLETEAKLLGAQLVTTEKDAVRLPASFRRKVLTLPVRLELDDWSAIDAAFDRLGLGSAR</sequence>
<evidence type="ECO:0000256" key="11">
    <source>
        <dbReference type="ARBA" id="ARBA00023098"/>
    </source>
</evidence>
<name>A0ABS1RQC7_RHOSU</name>
<evidence type="ECO:0000256" key="12">
    <source>
        <dbReference type="ARBA" id="ARBA00029757"/>
    </source>
</evidence>
<evidence type="ECO:0000256" key="13">
    <source>
        <dbReference type="HAMAP-Rule" id="MF_00409"/>
    </source>
</evidence>
<evidence type="ECO:0000256" key="4">
    <source>
        <dbReference type="ARBA" id="ARBA00016436"/>
    </source>
</evidence>
<comment type="caution">
    <text evidence="14">The sequence shown here is derived from an EMBL/GenBank/DDBJ whole genome shotgun (WGS) entry which is preliminary data.</text>
</comment>
<comment type="pathway">
    <text evidence="2 13">Glycolipid biosynthesis; lipid IV(A) biosynthesis; lipid IV(A) from (3R)-3-hydroxytetradecanoyl-[acyl-carrier-protein] and UDP-N-acetyl-alpha-D-glucosamine: step 6/6.</text>
</comment>
<keyword evidence="15" id="KW-1185">Reference proteome</keyword>